<dbReference type="InterPro" id="IPR018449">
    <property type="entry name" value="NIL_domain"/>
</dbReference>
<dbReference type="EMBL" id="AP012292">
    <property type="protein sequence ID" value="BAL81877.1"/>
    <property type="molecule type" value="Genomic_DNA"/>
</dbReference>
<dbReference type="PROSITE" id="PS00211">
    <property type="entry name" value="ABC_TRANSPORTER_1"/>
    <property type="match status" value="1"/>
</dbReference>
<dbReference type="SMART" id="SM00930">
    <property type="entry name" value="NIL"/>
    <property type="match status" value="1"/>
</dbReference>
<dbReference type="FunFam" id="3.40.50.300:FF:000056">
    <property type="entry name" value="Cell division ATP-binding protein FtsE"/>
    <property type="match status" value="1"/>
</dbReference>
<dbReference type="PROSITE" id="PS50893">
    <property type="entry name" value="ABC_TRANSPORTER_2"/>
    <property type="match status" value="1"/>
</dbReference>
<keyword evidence="4" id="KW-0547">Nucleotide-binding</keyword>
<dbReference type="KEGG" id="sri:SELR_01690"/>
<keyword evidence="5 10" id="KW-0067">ATP-binding</keyword>
<dbReference type="eggNOG" id="COG1135">
    <property type="taxonomic scope" value="Bacteria"/>
</dbReference>
<dbReference type="PANTHER" id="PTHR43166:SF30">
    <property type="entry name" value="METHIONINE IMPORT ATP-BINDING PROTEIN METN"/>
    <property type="match status" value="1"/>
</dbReference>
<keyword evidence="7" id="KW-0029">Amino-acid transport</keyword>
<reference evidence="10 11" key="1">
    <citation type="submission" date="2011-10" db="EMBL/GenBank/DDBJ databases">
        <title>Whole genome sequence of Selenomonas ruminantium subsp. lactilytica TAM6421.</title>
        <authorList>
            <person name="Oguchi A."/>
            <person name="Ankai A."/>
            <person name="Kaneko J."/>
            <person name="Yamada-Narita S."/>
            <person name="Fukui S."/>
            <person name="Takahashi M."/>
            <person name="Onodera T."/>
            <person name="Kojima S."/>
            <person name="Fushimi T."/>
            <person name="Abe N."/>
            <person name="Kamio Y."/>
            <person name="Yamazaki S."/>
            <person name="Fujita N."/>
        </authorList>
    </citation>
    <scope>NUCLEOTIDE SEQUENCE [LARGE SCALE GENOMIC DNA]</scope>
    <source>
        <strain evidence="11">NBRC 103574 / TAM6421</strain>
    </source>
</reference>
<accession>I0GM90</accession>
<dbReference type="GO" id="GO:0005886">
    <property type="term" value="C:plasma membrane"/>
    <property type="evidence" value="ECO:0007669"/>
    <property type="project" value="UniProtKB-ARBA"/>
</dbReference>
<dbReference type="GO" id="GO:0016887">
    <property type="term" value="F:ATP hydrolysis activity"/>
    <property type="evidence" value="ECO:0007669"/>
    <property type="project" value="InterPro"/>
</dbReference>
<dbReference type="InterPro" id="IPR050086">
    <property type="entry name" value="MetN_ABC_transporter-like"/>
</dbReference>
<dbReference type="Gene3D" id="3.40.50.300">
    <property type="entry name" value="P-loop containing nucleotide triphosphate hydrolases"/>
    <property type="match status" value="1"/>
</dbReference>
<comment type="similarity">
    <text evidence="1">Belongs to the ABC transporter superfamily.</text>
</comment>
<sequence>MIRFSKVEKTYDSPAGPVPALKGIDLEIAKGEIFGIIGLSGAGKSTLVRCINMLERPTGGSVVVDGRDMTALSDSELREARKDIGMIFQHFNLLSSATVYDNIAFPLKLAGKADKDIREKVEPLLKLVGLEAKADQYPSQLSGGQKQRVGIARALASEPKVLLCDEATSALDPQTTKAILELIRDINKKLQLTVVVITHEMQVIKDICDKVAVIDKGVIAEQGTVLEVFTNPQQPITKEFISVLLSNDLPAAFRGGEISPEPAEDAYLLLRLTFIGESADDPVIADMIRRFPEVETTLLFGNLDHIKSTPFGRMIIGLRGGKEQVQAALDYLKSRELKEEVIGYVKRHDSSAD</sequence>
<evidence type="ECO:0000256" key="5">
    <source>
        <dbReference type="ARBA" id="ARBA00022840"/>
    </source>
</evidence>
<keyword evidence="6" id="KW-1278">Translocase</keyword>
<dbReference type="SUPFAM" id="SSF55021">
    <property type="entry name" value="ACT-like"/>
    <property type="match status" value="1"/>
</dbReference>
<dbReference type="CDD" id="cd03258">
    <property type="entry name" value="ABC_MetN_methionine_transporter"/>
    <property type="match status" value="1"/>
</dbReference>
<evidence type="ECO:0000259" key="9">
    <source>
        <dbReference type="PROSITE" id="PS50893"/>
    </source>
</evidence>
<dbReference type="PANTHER" id="PTHR43166">
    <property type="entry name" value="AMINO ACID IMPORT ATP-BINDING PROTEIN"/>
    <property type="match status" value="1"/>
</dbReference>
<dbReference type="Proteomes" id="UP000007887">
    <property type="component" value="Chromosome"/>
</dbReference>
<evidence type="ECO:0000256" key="8">
    <source>
        <dbReference type="ARBA" id="ARBA00023136"/>
    </source>
</evidence>
<dbReference type="GO" id="GO:0006865">
    <property type="term" value="P:amino acid transport"/>
    <property type="evidence" value="ECO:0007669"/>
    <property type="project" value="UniProtKB-KW"/>
</dbReference>
<dbReference type="Pfam" id="PF00005">
    <property type="entry name" value="ABC_tran"/>
    <property type="match status" value="1"/>
</dbReference>
<evidence type="ECO:0000256" key="7">
    <source>
        <dbReference type="ARBA" id="ARBA00022970"/>
    </source>
</evidence>
<dbReference type="SMART" id="SM00382">
    <property type="entry name" value="AAA"/>
    <property type="match status" value="1"/>
</dbReference>
<dbReference type="Gene3D" id="3.30.70.260">
    <property type="match status" value="1"/>
</dbReference>
<dbReference type="AlphaFoldDB" id="I0GM90"/>
<protein>
    <submittedName>
        <fullName evidence="10">Putative methionine import ABC transporter ATP-binding protein</fullName>
    </submittedName>
</protein>
<keyword evidence="8" id="KW-0472">Membrane</keyword>
<evidence type="ECO:0000256" key="3">
    <source>
        <dbReference type="ARBA" id="ARBA00022475"/>
    </source>
</evidence>
<keyword evidence="3" id="KW-1003">Cell membrane</keyword>
<evidence type="ECO:0000256" key="2">
    <source>
        <dbReference type="ARBA" id="ARBA00022448"/>
    </source>
</evidence>
<feature type="domain" description="ABC transporter" evidence="9">
    <location>
        <begin position="2"/>
        <end position="241"/>
    </location>
</feature>
<dbReference type="InterPro" id="IPR041701">
    <property type="entry name" value="MetN_ABC"/>
</dbReference>
<evidence type="ECO:0000256" key="6">
    <source>
        <dbReference type="ARBA" id="ARBA00022967"/>
    </source>
</evidence>
<evidence type="ECO:0000256" key="1">
    <source>
        <dbReference type="ARBA" id="ARBA00005417"/>
    </source>
</evidence>
<proteinExistence type="inferred from homology"/>
<evidence type="ECO:0000313" key="10">
    <source>
        <dbReference type="EMBL" id="BAL81877.1"/>
    </source>
</evidence>
<name>I0GM90_SELRL</name>
<evidence type="ECO:0000313" key="11">
    <source>
        <dbReference type="Proteomes" id="UP000007887"/>
    </source>
</evidence>
<dbReference type="RefSeq" id="WP_014423322.1">
    <property type="nucleotide sequence ID" value="NC_017068.1"/>
</dbReference>
<dbReference type="InterPro" id="IPR027417">
    <property type="entry name" value="P-loop_NTPase"/>
</dbReference>
<dbReference type="HOGENOM" id="CLU_000604_1_3_9"/>
<dbReference type="InterPro" id="IPR045865">
    <property type="entry name" value="ACT-like_dom_sf"/>
</dbReference>
<keyword evidence="2" id="KW-0813">Transport</keyword>
<dbReference type="PATRIC" id="fig|927704.6.peg.173"/>
<dbReference type="InterPro" id="IPR003593">
    <property type="entry name" value="AAA+_ATPase"/>
</dbReference>
<dbReference type="GO" id="GO:0005524">
    <property type="term" value="F:ATP binding"/>
    <property type="evidence" value="ECO:0007669"/>
    <property type="project" value="UniProtKB-KW"/>
</dbReference>
<organism evidence="10 11">
    <name type="scientific">Selenomonas ruminantium subsp. lactilytica (strain NBRC 103574 / TAM6421)</name>
    <dbReference type="NCBI Taxonomy" id="927704"/>
    <lineage>
        <taxon>Bacteria</taxon>
        <taxon>Bacillati</taxon>
        <taxon>Bacillota</taxon>
        <taxon>Negativicutes</taxon>
        <taxon>Selenomonadales</taxon>
        <taxon>Selenomonadaceae</taxon>
        <taxon>Selenomonas</taxon>
    </lineage>
</organism>
<dbReference type="InterPro" id="IPR003439">
    <property type="entry name" value="ABC_transporter-like_ATP-bd"/>
</dbReference>
<dbReference type="OrthoDB" id="9772862at2"/>
<dbReference type="Pfam" id="PF09383">
    <property type="entry name" value="NIL"/>
    <property type="match status" value="1"/>
</dbReference>
<dbReference type="SUPFAM" id="SSF52540">
    <property type="entry name" value="P-loop containing nucleoside triphosphate hydrolases"/>
    <property type="match status" value="1"/>
</dbReference>
<dbReference type="InterPro" id="IPR017871">
    <property type="entry name" value="ABC_transporter-like_CS"/>
</dbReference>
<gene>
    <name evidence="10" type="primary">metN</name>
    <name evidence="10" type="ordered locus">SELR_01690</name>
</gene>
<evidence type="ECO:0000256" key="4">
    <source>
        <dbReference type="ARBA" id="ARBA00022741"/>
    </source>
</evidence>